<name>A0A6C0HQ94_9ZZZZ</name>
<dbReference type="Pfam" id="PF02201">
    <property type="entry name" value="SWIB"/>
    <property type="match status" value="1"/>
</dbReference>
<proteinExistence type="predicted"/>
<dbReference type="InterPro" id="IPR036885">
    <property type="entry name" value="SWIB_MDM2_dom_sf"/>
</dbReference>
<dbReference type="InterPro" id="IPR019835">
    <property type="entry name" value="SWIB_domain"/>
</dbReference>
<dbReference type="InterPro" id="IPR003121">
    <property type="entry name" value="SWIB_MDM2_domain"/>
</dbReference>
<accession>A0A6C0HQ94</accession>
<dbReference type="SUPFAM" id="SSF47592">
    <property type="entry name" value="SWIB/MDM2 domain"/>
    <property type="match status" value="1"/>
</dbReference>
<feature type="region of interest" description="Disordered" evidence="1">
    <location>
        <begin position="1"/>
        <end position="29"/>
    </location>
</feature>
<dbReference type="Gene3D" id="1.10.245.10">
    <property type="entry name" value="SWIB/MDM2 domain"/>
    <property type="match status" value="1"/>
</dbReference>
<evidence type="ECO:0000256" key="1">
    <source>
        <dbReference type="SAM" id="MobiDB-lite"/>
    </source>
</evidence>
<dbReference type="PANTHER" id="PTHR13844">
    <property type="entry name" value="SWI/SNF-RELATED MATRIX-ASSOCIATED ACTIN-DEPENDENT REGULATOR OF CHROMATIN SUBFAMILY D"/>
    <property type="match status" value="1"/>
</dbReference>
<dbReference type="CDD" id="cd10567">
    <property type="entry name" value="SWIB-MDM2_like"/>
    <property type="match status" value="1"/>
</dbReference>
<evidence type="ECO:0000259" key="2">
    <source>
        <dbReference type="PROSITE" id="PS51925"/>
    </source>
</evidence>
<evidence type="ECO:0000313" key="3">
    <source>
        <dbReference type="EMBL" id="QHT82285.1"/>
    </source>
</evidence>
<protein>
    <recommendedName>
        <fullName evidence="2">DM2 domain-containing protein</fullName>
    </recommendedName>
</protein>
<dbReference type="AlphaFoldDB" id="A0A6C0HQ94"/>
<feature type="compositionally biased region" description="Polar residues" evidence="1">
    <location>
        <begin position="9"/>
        <end position="24"/>
    </location>
</feature>
<sequence length="239" mass="26467">MQRTKSETVKSATSANVTQPQTPKVKSKKAPVVLEEVQVHVQAPAQVQEKRAKVEKGSSKPKSAQTVKVEVLSAVVVPEPLLQPVEVLQNTEFSDFVAKLQLLGNLVSKLKTDFKVLEKKANRDMKNIAKASIRRKIKNVNRAPSGFVKPTTITQELALFLGKQPGVQMARTEVTREINAYIRANNLQDKENGRIINADAKMKTLLKIPEGESLTYFNLQRYMSPHFTKAVVAVALPTA</sequence>
<dbReference type="PROSITE" id="PS51925">
    <property type="entry name" value="SWIB_MDM2"/>
    <property type="match status" value="1"/>
</dbReference>
<organism evidence="3">
    <name type="scientific">viral metagenome</name>
    <dbReference type="NCBI Taxonomy" id="1070528"/>
    <lineage>
        <taxon>unclassified sequences</taxon>
        <taxon>metagenomes</taxon>
        <taxon>organismal metagenomes</taxon>
    </lineage>
</organism>
<dbReference type="EMBL" id="MN739997">
    <property type="protein sequence ID" value="QHT82285.1"/>
    <property type="molecule type" value="Genomic_DNA"/>
</dbReference>
<dbReference type="SMART" id="SM00151">
    <property type="entry name" value="SWIB"/>
    <property type="match status" value="1"/>
</dbReference>
<reference evidence="3" key="1">
    <citation type="journal article" date="2020" name="Nature">
        <title>Giant virus diversity and host interactions through global metagenomics.</title>
        <authorList>
            <person name="Schulz F."/>
            <person name="Roux S."/>
            <person name="Paez-Espino D."/>
            <person name="Jungbluth S."/>
            <person name="Walsh D.A."/>
            <person name="Denef V.J."/>
            <person name="McMahon K.D."/>
            <person name="Konstantinidis K.T."/>
            <person name="Eloe-Fadrosh E.A."/>
            <person name="Kyrpides N.C."/>
            <person name="Woyke T."/>
        </authorList>
    </citation>
    <scope>NUCLEOTIDE SEQUENCE</scope>
    <source>
        <strain evidence="3">GVMAG-M-3300023184-161</strain>
    </source>
</reference>
<feature type="domain" description="DM2" evidence="2">
    <location>
        <begin position="146"/>
        <end position="229"/>
    </location>
</feature>